<reference evidence="8" key="1">
    <citation type="journal article" date="2014" name="Proc. Natl. Acad. Sci. U.S.A.">
        <title>Extensive sampling of basidiomycete genomes demonstrates inadequacy of the white-rot/brown-rot paradigm for wood decay fungi.</title>
        <authorList>
            <person name="Riley R."/>
            <person name="Salamov A.A."/>
            <person name="Brown D.W."/>
            <person name="Nagy L.G."/>
            <person name="Floudas D."/>
            <person name="Held B.W."/>
            <person name="Levasseur A."/>
            <person name="Lombard V."/>
            <person name="Morin E."/>
            <person name="Otillar R."/>
            <person name="Lindquist E.A."/>
            <person name="Sun H."/>
            <person name="LaButti K.M."/>
            <person name="Schmutz J."/>
            <person name="Jabbour D."/>
            <person name="Luo H."/>
            <person name="Baker S.E."/>
            <person name="Pisabarro A.G."/>
            <person name="Walton J.D."/>
            <person name="Blanchette R.A."/>
            <person name="Henrissat B."/>
            <person name="Martin F."/>
            <person name="Cullen D."/>
            <person name="Hibbett D.S."/>
            <person name="Grigoriev I.V."/>
        </authorList>
    </citation>
    <scope>NUCLEOTIDE SEQUENCE [LARGE SCALE GENOMIC DNA]</scope>
    <source>
        <strain evidence="8">FD-172 SS1</strain>
    </source>
</reference>
<dbReference type="SUPFAM" id="SSF52833">
    <property type="entry name" value="Thioredoxin-like"/>
    <property type="match status" value="1"/>
</dbReference>
<gene>
    <name evidence="7" type="ORF">BOTBODRAFT_33773</name>
</gene>
<dbReference type="GO" id="GO:0005739">
    <property type="term" value="C:mitochondrion"/>
    <property type="evidence" value="ECO:0007669"/>
    <property type="project" value="TreeGrafter"/>
</dbReference>
<evidence type="ECO:0000256" key="5">
    <source>
        <dbReference type="PIRSR" id="PIRSR006386-1"/>
    </source>
</evidence>
<accession>A0A067MNJ7</accession>
<feature type="active site" description="Nucleophile" evidence="5">
    <location>
        <position position="15"/>
    </location>
</feature>
<dbReference type="InterPro" id="IPR051924">
    <property type="entry name" value="GST_Kappa/NadH"/>
</dbReference>
<organism evidence="7 8">
    <name type="scientific">Botryobasidium botryosum (strain FD-172 SS1)</name>
    <dbReference type="NCBI Taxonomy" id="930990"/>
    <lineage>
        <taxon>Eukaryota</taxon>
        <taxon>Fungi</taxon>
        <taxon>Dikarya</taxon>
        <taxon>Basidiomycota</taxon>
        <taxon>Agaricomycotina</taxon>
        <taxon>Agaricomycetes</taxon>
        <taxon>Cantharellales</taxon>
        <taxon>Botryobasidiaceae</taxon>
        <taxon>Botryobasidium</taxon>
    </lineage>
</organism>
<comment type="catalytic activity">
    <reaction evidence="3 4">
        <text>RX + glutathione = an S-substituted glutathione + a halide anion + H(+)</text>
        <dbReference type="Rhea" id="RHEA:16437"/>
        <dbReference type="ChEBI" id="CHEBI:15378"/>
        <dbReference type="ChEBI" id="CHEBI:16042"/>
        <dbReference type="ChEBI" id="CHEBI:17792"/>
        <dbReference type="ChEBI" id="CHEBI:57925"/>
        <dbReference type="ChEBI" id="CHEBI:90779"/>
        <dbReference type="EC" id="2.5.1.18"/>
    </reaction>
</comment>
<dbReference type="HOGENOM" id="CLU_069253_1_1_1"/>
<evidence type="ECO:0000256" key="2">
    <source>
        <dbReference type="ARBA" id="ARBA00022679"/>
    </source>
</evidence>
<evidence type="ECO:0000259" key="6">
    <source>
        <dbReference type="Pfam" id="PF01323"/>
    </source>
</evidence>
<dbReference type="AlphaFoldDB" id="A0A067MNJ7"/>
<keyword evidence="2 4" id="KW-0808">Transferase</keyword>
<feature type="domain" description="DSBA-like thioredoxin" evidence="6">
    <location>
        <begin position="7"/>
        <end position="205"/>
    </location>
</feature>
<dbReference type="OrthoDB" id="4664297at2759"/>
<dbReference type="GO" id="GO:0005777">
    <property type="term" value="C:peroxisome"/>
    <property type="evidence" value="ECO:0007669"/>
    <property type="project" value="TreeGrafter"/>
</dbReference>
<evidence type="ECO:0000256" key="4">
    <source>
        <dbReference type="PIRNR" id="PIRNR006386"/>
    </source>
</evidence>
<evidence type="ECO:0000313" key="7">
    <source>
        <dbReference type="EMBL" id="KDQ13161.1"/>
    </source>
</evidence>
<dbReference type="EC" id="2.5.1.18" evidence="4"/>
<dbReference type="FunFam" id="3.40.30.10:FF:000096">
    <property type="entry name" value="Glutathione S-transferase kappa"/>
    <property type="match status" value="1"/>
</dbReference>
<evidence type="ECO:0000313" key="8">
    <source>
        <dbReference type="Proteomes" id="UP000027195"/>
    </source>
</evidence>
<dbReference type="Gene3D" id="3.40.30.10">
    <property type="entry name" value="Glutaredoxin"/>
    <property type="match status" value="1"/>
</dbReference>
<dbReference type="PANTHER" id="PTHR42943:SF2">
    <property type="entry name" value="GLUTATHIONE S-TRANSFERASE KAPPA 1"/>
    <property type="match status" value="1"/>
</dbReference>
<dbReference type="EMBL" id="KL198045">
    <property type="protein sequence ID" value="KDQ13161.1"/>
    <property type="molecule type" value="Genomic_DNA"/>
</dbReference>
<sequence length="227" mass="26053">MPPRIHIKFYYDIISPYSYFAFETLRRYRDAWNINLTLKPVWLGSVMVASKNVPPGAHPLRAAYLKRDVKRLTQLFQMDVRPPPGHPMQTSTINVMRFLRVVEEQTPEALEEASARLYAEFFAVHTPVASPEFFHCLTPSPFSSDKLQSLLQASQMPENKERAKADAQSIVDNLGTFGMPWIEIQRADGEKESFFGSDRMECIADWLGKSYRYSGPFPTQAEQNSRL</sequence>
<dbReference type="Pfam" id="PF01323">
    <property type="entry name" value="DSBA"/>
    <property type="match status" value="1"/>
</dbReference>
<protein>
    <recommendedName>
        <fullName evidence="4">Glutathione S-transferase kappa</fullName>
        <ecNumber evidence="4">2.5.1.18</ecNumber>
    </recommendedName>
</protein>
<dbReference type="PANTHER" id="PTHR42943">
    <property type="entry name" value="GLUTATHIONE S-TRANSFERASE KAPPA"/>
    <property type="match status" value="1"/>
</dbReference>
<evidence type="ECO:0000256" key="1">
    <source>
        <dbReference type="ARBA" id="ARBA00006494"/>
    </source>
</evidence>
<dbReference type="GO" id="GO:0006749">
    <property type="term" value="P:glutathione metabolic process"/>
    <property type="evidence" value="ECO:0007669"/>
    <property type="project" value="TreeGrafter"/>
</dbReference>
<keyword evidence="8" id="KW-1185">Reference proteome</keyword>
<comment type="similarity">
    <text evidence="1 4">Belongs to the GST superfamily. Kappa family.</text>
</comment>
<dbReference type="PIRSF" id="PIRSF006386">
    <property type="entry name" value="HCCAis_GSTk"/>
    <property type="match status" value="1"/>
</dbReference>
<dbReference type="InterPro" id="IPR036249">
    <property type="entry name" value="Thioredoxin-like_sf"/>
</dbReference>
<dbReference type="STRING" id="930990.A0A067MNJ7"/>
<proteinExistence type="inferred from homology"/>
<dbReference type="Proteomes" id="UP000027195">
    <property type="component" value="Unassembled WGS sequence"/>
</dbReference>
<dbReference type="GO" id="GO:0004602">
    <property type="term" value="F:glutathione peroxidase activity"/>
    <property type="evidence" value="ECO:0007669"/>
    <property type="project" value="TreeGrafter"/>
</dbReference>
<name>A0A067MNJ7_BOTB1</name>
<dbReference type="GO" id="GO:0004364">
    <property type="term" value="F:glutathione transferase activity"/>
    <property type="evidence" value="ECO:0007669"/>
    <property type="project" value="UniProtKB-UniRule"/>
</dbReference>
<dbReference type="InterPro" id="IPR001853">
    <property type="entry name" value="DSBA-like_thioredoxin_dom"/>
</dbReference>
<dbReference type="InterPro" id="IPR014440">
    <property type="entry name" value="HCCAis_GSTk"/>
</dbReference>
<dbReference type="InParanoid" id="A0A067MNJ7"/>
<evidence type="ECO:0000256" key="3">
    <source>
        <dbReference type="ARBA" id="ARBA00047960"/>
    </source>
</evidence>